<dbReference type="InterPro" id="IPR042096">
    <property type="entry name" value="Dihydro-acid_dehy_C"/>
</dbReference>
<evidence type="ECO:0000256" key="4">
    <source>
        <dbReference type="ARBA" id="ARBA00023014"/>
    </source>
</evidence>
<dbReference type="GO" id="GO:0051536">
    <property type="term" value="F:iron-sulfur cluster binding"/>
    <property type="evidence" value="ECO:0007669"/>
    <property type="project" value="UniProtKB-KW"/>
</dbReference>
<evidence type="ECO:0000256" key="1">
    <source>
        <dbReference type="ARBA" id="ARBA00006486"/>
    </source>
</evidence>
<dbReference type="PANTHER" id="PTHR43183">
    <property type="entry name" value="HYPOTHETICAL DIHYDROXYACID DEHYDRATASE (EUROFUNG)-RELATED"/>
    <property type="match status" value="1"/>
</dbReference>
<dbReference type="NCBIfam" id="NF004784">
    <property type="entry name" value="PRK06131.1"/>
    <property type="match status" value="1"/>
</dbReference>
<evidence type="ECO:0000313" key="8">
    <source>
        <dbReference type="EMBL" id="CAB4747469.1"/>
    </source>
</evidence>
<dbReference type="Pfam" id="PF24877">
    <property type="entry name" value="ILV_EDD_C"/>
    <property type="match status" value="1"/>
</dbReference>
<dbReference type="EMBL" id="CAEZYZ010000093">
    <property type="protein sequence ID" value="CAB4747469.1"/>
    <property type="molecule type" value="Genomic_DNA"/>
</dbReference>
<dbReference type="InterPro" id="IPR000581">
    <property type="entry name" value="ILV_EDD_N"/>
</dbReference>
<dbReference type="Pfam" id="PF00920">
    <property type="entry name" value="ILVD_EDD_N"/>
    <property type="match status" value="1"/>
</dbReference>
<dbReference type="GO" id="GO:0046872">
    <property type="term" value="F:metal ion binding"/>
    <property type="evidence" value="ECO:0007669"/>
    <property type="project" value="UniProtKB-KW"/>
</dbReference>
<name>A0A6J6TM63_9ZZZZ</name>
<evidence type="ECO:0000256" key="2">
    <source>
        <dbReference type="ARBA" id="ARBA00022723"/>
    </source>
</evidence>
<accession>A0A6J6TM63</accession>
<evidence type="ECO:0000259" key="7">
    <source>
        <dbReference type="Pfam" id="PF24877"/>
    </source>
</evidence>
<evidence type="ECO:0000256" key="3">
    <source>
        <dbReference type="ARBA" id="ARBA00023004"/>
    </source>
</evidence>
<keyword evidence="5" id="KW-0456">Lyase</keyword>
<keyword evidence="2" id="KW-0479">Metal-binding</keyword>
<dbReference type="Gene3D" id="3.50.30.80">
    <property type="entry name" value="IlvD/EDD C-terminal domain-like"/>
    <property type="match status" value="1"/>
</dbReference>
<dbReference type="PANTHER" id="PTHR43183:SF1">
    <property type="entry name" value="HYPOTHETICAL DIHYDROXY-ACID DEHYDRATASE (EUROFUNG)-RELATED"/>
    <property type="match status" value="1"/>
</dbReference>
<dbReference type="SUPFAM" id="SSF143975">
    <property type="entry name" value="IlvD/EDD N-terminal domain-like"/>
    <property type="match status" value="1"/>
</dbReference>
<feature type="domain" description="Dihydroxy-acid/6-phosphogluconate dehydratase C-terminal" evidence="7">
    <location>
        <begin position="359"/>
        <end position="555"/>
    </location>
</feature>
<dbReference type="NCBIfam" id="NF009560">
    <property type="entry name" value="PRK13017.1"/>
    <property type="match status" value="1"/>
</dbReference>
<feature type="domain" description="Dihydroxy-acid/6-phosphogluconate dehydratase N-terminal" evidence="6">
    <location>
        <begin position="38"/>
        <end position="346"/>
    </location>
</feature>
<dbReference type="GO" id="GO:0016836">
    <property type="term" value="F:hydro-lyase activity"/>
    <property type="evidence" value="ECO:0007669"/>
    <property type="project" value="UniProtKB-ARBA"/>
</dbReference>
<protein>
    <submittedName>
        <fullName evidence="8">Unannotated protein</fullName>
    </submittedName>
</protein>
<dbReference type="InterPro" id="IPR052352">
    <property type="entry name" value="Sugar_Degrad_Dehydratases"/>
</dbReference>
<reference evidence="8" key="1">
    <citation type="submission" date="2020-05" db="EMBL/GenBank/DDBJ databases">
        <authorList>
            <person name="Chiriac C."/>
            <person name="Salcher M."/>
            <person name="Ghai R."/>
            <person name="Kavagutti S V."/>
        </authorList>
    </citation>
    <scope>NUCLEOTIDE SEQUENCE</scope>
</reference>
<evidence type="ECO:0000259" key="6">
    <source>
        <dbReference type="Pfam" id="PF00920"/>
    </source>
</evidence>
<dbReference type="FunFam" id="3.50.30.80:FF:000001">
    <property type="entry name" value="Dihydroxy-acid dehydratase"/>
    <property type="match status" value="1"/>
</dbReference>
<evidence type="ECO:0000256" key="5">
    <source>
        <dbReference type="ARBA" id="ARBA00023239"/>
    </source>
</evidence>
<dbReference type="InterPro" id="IPR056740">
    <property type="entry name" value="ILV_EDD_C"/>
</dbReference>
<comment type="similarity">
    <text evidence="1">Belongs to the IlvD/Edd family.</text>
</comment>
<keyword evidence="4" id="KW-0411">Iron-sulfur</keyword>
<dbReference type="InterPro" id="IPR037237">
    <property type="entry name" value="IlvD/EDD_N"/>
</dbReference>
<organism evidence="8">
    <name type="scientific">freshwater metagenome</name>
    <dbReference type="NCBI Taxonomy" id="449393"/>
    <lineage>
        <taxon>unclassified sequences</taxon>
        <taxon>metagenomes</taxon>
        <taxon>ecological metagenomes</taxon>
    </lineage>
</organism>
<gene>
    <name evidence="8" type="ORF">UFOPK2810_00671</name>
</gene>
<keyword evidence="3" id="KW-0408">Iron</keyword>
<dbReference type="SUPFAM" id="SSF52016">
    <property type="entry name" value="LeuD/IlvD-like"/>
    <property type="match status" value="1"/>
</dbReference>
<proteinExistence type="inferred from homology"/>
<dbReference type="AlphaFoldDB" id="A0A6J6TM63"/>
<sequence length="573" mass="60657">MSMRELRSSHWYGGDDRNAYIHRAWMRRGLPADAFSGRPHIAIANPASDFTPCNMHLGEVAASVSNGVYEAGGIPLQLPVVSLGETLVRPTAMLWRNMAAMAIEEMLRANPIDGVVLLGGCDKTIPSLLMAAASVDLPAVVVPGGPMITGTFRGSALGCGTDVWKLSEEVRAGTMTQADFLRSESAMIRSRGHCNTMGTASTMGLLAEALGTVVPGIAGTPAPDNRLLEASHATGRLAVELVREQRTLSSFLTKASFHNAIVALAAIGGSSNAVVHLLAIAGRLGIDLTIDDIDRIGSGVPCLVDVQPAGRYLMDDLHRAGGLLAVLREVRDLLDPTALTVTGRPLVSYLDEAGIWDSEVIRPRSAPLVADAGMAVLRGNLAPGGAIVKPSAASPHLLVHRGRAVVFDSIEDFYDRFDDPDLDVDADSVLVLRGCGPRGYPGMPEVANMPLPTKLLDQGVRDVVRVCDGRMSGTAYGTVVLHVAPEAAAGGPLSLVEDGDWIELDVPGRRLVLDVPDDELSRRAPSERMTASFAAPARGWEKLYVDHVMQADTGADLDFLLGSSGSDVSRESH</sequence>